<proteinExistence type="predicted"/>
<dbReference type="Proteomes" id="UP001139887">
    <property type="component" value="Unassembled WGS sequence"/>
</dbReference>
<feature type="domain" description="Ras-GEF" evidence="2">
    <location>
        <begin position="194"/>
        <end position="262"/>
    </location>
</feature>
<feature type="region of interest" description="Disordered" evidence="1">
    <location>
        <begin position="497"/>
        <end position="518"/>
    </location>
</feature>
<comment type="caution">
    <text evidence="3">The sequence shown here is derived from an EMBL/GenBank/DDBJ whole genome shotgun (WGS) entry which is preliminary data.</text>
</comment>
<feature type="region of interest" description="Disordered" evidence="1">
    <location>
        <begin position="22"/>
        <end position="52"/>
    </location>
</feature>
<feature type="non-terminal residue" evidence="3">
    <location>
        <position position="518"/>
    </location>
</feature>
<keyword evidence="4" id="KW-1185">Reference proteome</keyword>
<dbReference type="OrthoDB" id="79452at2759"/>
<feature type="compositionally biased region" description="Polar residues" evidence="1">
    <location>
        <begin position="410"/>
        <end position="421"/>
    </location>
</feature>
<reference evidence="3" key="1">
    <citation type="submission" date="2022-07" db="EMBL/GenBank/DDBJ databases">
        <title>Phylogenomic reconstructions and comparative analyses of Kickxellomycotina fungi.</title>
        <authorList>
            <person name="Reynolds N.K."/>
            <person name="Stajich J.E."/>
            <person name="Barry K."/>
            <person name="Grigoriev I.V."/>
            <person name="Crous P."/>
            <person name="Smith M.E."/>
        </authorList>
    </citation>
    <scope>NUCLEOTIDE SEQUENCE</scope>
    <source>
        <strain evidence="3">NRRL 1566</strain>
    </source>
</reference>
<evidence type="ECO:0000256" key="1">
    <source>
        <dbReference type="SAM" id="MobiDB-lite"/>
    </source>
</evidence>
<accession>A0A9W8I8M6</accession>
<sequence>MDATLPRSPPVNLDSYEIIGTLSSATAPKQSTDAGMRPLRGRSKTHHGDALPSVPQIPSVPELIRVEITGLSPSMLLRIAPAEFAHQLYLFHKSQLADFNPKQAQLYLPLPPASPRQDANGVRQPTPSLLTVGAVAAAAAVGEADGSPHGASGSQTQGSDPNGVAGANLSSEAALHAQLQMQRQLMVFTHGEPHFITRMIHHQLLVELPLNRPARRSALLQHWVRIGEEARIIGDAITWAAVAMAITMAPIARLRETWHGVGVYWKDLIVTEWVPLLISHGIYEVDIDVPGRTAESKPLVIRPQNKSGASTPSTSMSYNYTSIPFYGPIRMHIARQGMRLQQKYQQAMSTSRTGSSDQGERLLFAHFGFMYSAAQEAAGEIPSSVVERARTSIMRSRASSVSLASKFQQQGVAQNASSTKRASGDGSGQRESVPSNTANALDVAMQGHPYLQAYLQGLAQNPLKIGDELVDADVMNYDVRYLLSVSLQCEPAVSDQYHQHLPPDSAENSEDPGQAHAL</sequence>
<dbReference type="Pfam" id="PF00617">
    <property type="entry name" value="RasGEF"/>
    <property type="match status" value="1"/>
</dbReference>
<dbReference type="InterPro" id="IPR001895">
    <property type="entry name" value="RASGEF_cat_dom"/>
</dbReference>
<name>A0A9W8I8M6_9FUNG</name>
<dbReference type="SUPFAM" id="SSF48366">
    <property type="entry name" value="Ras GEF"/>
    <property type="match status" value="1"/>
</dbReference>
<evidence type="ECO:0000259" key="2">
    <source>
        <dbReference type="Pfam" id="PF00617"/>
    </source>
</evidence>
<dbReference type="InterPro" id="IPR023578">
    <property type="entry name" value="Ras_GEF_dom_sf"/>
</dbReference>
<evidence type="ECO:0000313" key="3">
    <source>
        <dbReference type="EMBL" id="KAJ2843633.1"/>
    </source>
</evidence>
<protein>
    <recommendedName>
        <fullName evidence="2">Ras-GEF domain-containing protein</fullName>
    </recommendedName>
</protein>
<dbReference type="AlphaFoldDB" id="A0A9W8I8M6"/>
<dbReference type="InterPro" id="IPR036964">
    <property type="entry name" value="RASGEF_cat_dom_sf"/>
</dbReference>
<dbReference type="GO" id="GO:0007264">
    <property type="term" value="P:small GTPase-mediated signal transduction"/>
    <property type="evidence" value="ECO:0007669"/>
    <property type="project" value="InterPro"/>
</dbReference>
<gene>
    <name evidence="3" type="ORF">IWW36_005491</name>
</gene>
<feature type="region of interest" description="Disordered" evidence="1">
    <location>
        <begin position="410"/>
        <end position="435"/>
    </location>
</feature>
<dbReference type="Gene3D" id="1.10.840.10">
    <property type="entry name" value="Ras guanine-nucleotide exchange factors catalytic domain"/>
    <property type="match status" value="1"/>
</dbReference>
<feature type="compositionally biased region" description="Polar residues" evidence="1">
    <location>
        <begin position="22"/>
        <end position="33"/>
    </location>
</feature>
<dbReference type="EMBL" id="JANBUW010001345">
    <property type="protein sequence ID" value="KAJ2843633.1"/>
    <property type="molecule type" value="Genomic_DNA"/>
</dbReference>
<feature type="region of interest" description="Disordered" evidence="1">
    <location>
        <begin position="143"/>
        <end position="167"/>
    </location>
</feature>
<evidence type="ECO:0000313" key="4">
    <source>
        <dbReference type="Proteomes" id="UP001139887"/>
    </source>
</evidence>
<organism evidence="3 4">
    <name type="scientific">Coemansia brasiliensis</name>
    <dbReference type="NCBI Taxonomy" id="2650707"/>
    <lineage>
        <taxon>Eukaryota</taxon>
        <taxon>Fungi</taxon>
        <taxon>Fungi incertae sedis</taxon>
        <taxon>Zoopagomycota</taxon>
        <taxon>Kickxellomycotina</taxon>
        <taxon>Kickxellomycetes</taxon>
        <taxon>Kickxellales</taxon>
        <taxon>Kickxellaceae</taxon>
        <taxon>Coemansia</taxon>
    </lineage>
</organism>
<dbReference type="GO" id="GO:0005085">
    <property type="term" value="F:guanyl-nucleotide exchange factor activity"/>
    <property type="evidence" value="ECO:0007669"/>
    <property type="project" value="InterPro"/>
</dbReference>